<evidence type="ECO:0000256" key="2">
    <source>
        <dbReference type="ARBA" id="ARBA00004463"/>
    </source>
</evidence>
<comment type="subcellular location">
    <subcellularLocation>
        <location evidence="3">Cytoplasm</location>
        <location evidence="3">Perinuclear region</location>
    </subcellularLocation>
    <subcellularLocation>
        <location evidence="2">Cytoplasmic granule</location>
    </subcellularLocation>
    <subcellularLocation>
        <location evidence="1">Endoplasmic reticulum</location>
    </subcellularLocation>
</comment>
<dbReference type="GO" id="GO:0010372">
    <property type="term" value="P:positive regulation of gibberellin biosynthetic process"/>
    <property type="evidence" value="ECO:0007669"/>
    <property type="project" value="UniProtKB-ARBA"/>
</dbReference>
<dbReference type="Pfam" id="PF00567">
    <property type="entry name" value="TUDOR"/>
    <property type="match status" value="1"/>
</dbReference>
<evidence type="ECO:0000259" key="14">
    <source>
        <dbReference type="PROSITE" id="PS50830"/>
    </source>
</evidence>
<dbReference type="GO" id="GO:0006402">
    <property type="term" value="P:mRNA catabolic process"/>
    <property type="evidence" value="ECO:0007669"/>
    <property type="project" value="UniProtKB-UniRule"/>
</dbReference>
<dbReference type="GO" id="GO:0005635">
    <property type="term" value="C:nuclear envelope"/>
    <property type="evidence" value="ECO:0007669"/>
    <property type="project" value="UniProtKB-ARBA"/>
</dbReference>
<dbReference type="FunFam" id="2.40.50.90:FF:000018">
    <property type="entry name" value="Ribonuclease"/>
    <property type="match status" value="1"/>
</dbReference>
<keyword evidence="16" id="KW-1185">Reference proteome</keyword>
<reference evidence="15" key="1">
    <citation type="journal article" date="2023" name="Mol. Ecol. Resour.">
        <title>Chromosome-level genome assembly of a triploid poplar Populus alba 'Berolinensis'.</title>
        <authorList>
            <person name="Chen S."/>
            <person name="Yu Y."/>
            <person name="Wang X."/>
            <person name="Wang S."/>
            <person name="Zhang T."/>
            <person name="Zhou Y."/>
            <person name="He R."/>
            <person name="Meng N."/>
            <person name="Wang Y."/>
            <person name="Liu W."/>
            <person name="Liu Z."/>
            <person name="Liu J."/>
            <person name="Guo Q."/>
            <person name="Huang H."/>
            <person name="Sederoff R.R."/>
            <person name="Wang G."/>
            <person name="Qu G."/>
            <person name="Chen S."/>
        </authorList>
    </citation>
    <scope>NUCLEOTIDE SEQUENCE</scope>
    <source>
        <strain evidence="15">SC-2020</strain>
    </source>
</reference>
<dbReference type="PROSITE" id="PS50830">
    <property type="entry name" value="TNASE_3"/>
    <property type="match status" value="4"/>
</dbReference>
<organism evidence="15 16">
    <name type="scientific">Populus alba x Populus x berolinensis</name>
    <dbReference type="NCBI Taxonomy" id="444605"/>
    <lineage>
        <taxon>Eukaryota</taxon>
        <taxon>Viridiplantae</taxon>
        <taxon>Streptophyta</taxon>
        <taxon>Embryophyta</taxon>
        <taxon>Tracheophyta</taxon>
        <taxon>Spermatophyta</taxon>
        <taxon>Magnoliopsida</taxon>
        <taxon>eudicotyledons</taxon>
        <taxon>Gunneridae</taxon>
        <taxon>Pentapetalae</taxon>
        <taxon>rosids</taxon>
        <taxon>fabids</taxon>
        <taxon>Malpighiales</taxon>
        <taxon>Salicaceae</taxon>
        <taxon>Saliceae</taxon>
        <taxon>Populus</taxon>
    </lineage>
</organism>
<evidence type="ECO:0000259" key="13">
    <source>
        <dbReference type="PROSITE" id="PS50304"/>
    </source>
</evidence>
<dbReference type="GO" id="GO:0031047">
    <property type="term" value="P:regulatory ncRNA-mediated gene silencing"/>
    <property type="evidence" value="ECO:0007669"/>
    <property type="project" value="UniProtKB-UniRule"/>
</dbReference>
<dbReference type="GO" id="GO:0003729">
    <property type="term" value="F:mRNA binding"/>
    <property type="evidence" value="ECO:0007669"/>
    <property type="project" value="UniProtKB-ARBA"/>
</dbReference>
<dbReference type="SUPFAM" id="SSF63748">
    <property type="entry name" value="Tudor/PWWP/MBT"/>
    <property type="match status" value="1"/>
</dbReference>
<dbReference type="GO" id="GO:0031332">
    <property type="term" value="C:RNAi effector complex"/>
    <property type="evidence" value="ECO:0007669"/>
    <property type="project" value="InterPro"/>
</dbReference>
<dbReference type="GO" id="GO:0000932">
    <property type="term" value="C:P-body"/>
    <property type="evidence" value="ECO:0007669"/>
    <property type="project" value="UniProtKB-ARBA"/>
</dbReference>
<dbReference type="AlphaFoldDB" id="A0AAD6M348"/>
<dbReference type="GO" id="GO:0009651">
    <property type="term" value="P:response to salt stress"/>
    <property type="evidence" value="ECO:0007669"/>
    <property type="project" value="UniProtKB-ARBA"/>
</dbReference>
<dbReference type="FunFam" id="2.40.50.90:FF:000011">
    <property type="entry name" value="Ribonuclease"/>
    <property type="match status" value="1"/>
</dbReference>
<dbReference type="SUPFAM" id="SSF50199">
    <property type="entry name" value="Staphylococcal nuclease"/>
    <property type="match status" value="5"/>
</dbReference>
<feature type="domain" description="Tudor" evidence="13">
    <location>
        <begin position="776"/>
        <end position="841"/>
    </location>
</feature>
<dbReference type="InterPro" id="IPR047395">
    <property type="entry name" value="Tudor_AtTudor1-like"/>
</dbReference>
<dbReference type="FunFam" id="2.40.50.90:FF:000010">
    <property type="entry name" value="Ribonuclease"/>
    <property type="match status" value="1"/>
</dbReference>
<sequence>MATSTAGATGWYRGRVKAVPSGDSLVIMAVTSNRPGPPPEKTITLSSLIAPRLARRGGVDEPFAWMSREYLRNLCIGKEVTFKVDYAVPSIGREFGSVFLGDKNVALLVVAEGWAKVREQGQQKGEASPFLADLLRLEEQAKQEGLGRWSKAPGASEASIRNLPPSAIGDPSNLDAMDLLAKNKGRPMQGIVEQVRDGSTVRVYLLPDFQFVQVFVAGIQAPSMGKRAAVETVAETETISNETNGDASGALAPLTSAQRLAASTTSPEVAPDPFGMEAKYFTELRTLNRDVRIVLEGVDKFSNLIGSVYYPDGESPKDLALELVENGLAKFVEWSANMMEEDAKRQLKTAELQAKKSRLRMWTNYVPPATNSKAIHDQNFTGKVVEVVSGDCVIVADDSVPYGSPLAERRVNLSSIRCPKMGNPRRDEKPAPYARDAKEFLRTRLIGRQVNVRMEYSRKMTDGPTAAPVPGDARVMDFGSIFLLSHSKSDEALTVPSTAAGQQPGINVAELVVSRGFGTVIRHRDFEERSNFYDALLAAESRAIAGKKGIHSAKDPPVSHITDLTTASSKKAREFLPHMHKNRRISAVVEYVLSGHRFKLLIPKETCSIAFSFSGIRCPGRDEPYSEEAIALMRRKIMQRDVEIEVETVDRTGTFLGSLWESRTNMGVTLLEAGLAKFQTSFGTDRIPEAHLLEQAEQSAKRQKLKIWEKYVEGEEVNNGPAVESKQKEVLKVVVTEVLDGGRFYVQTVGDQKIASIQQQLASLSLQEAPVIGAFNPKRGDIVLAQFSADNSWNRAMIVNAPRGAVESPKDKFEVFYIDYGNQEEVPYSHLRPLDPSVSAASGLAQLCSLAYIKVPSLEEDCGPEAAQYFSDSTLNSSKEFRAKVEERDTSAGKVKGQGTGPVLIVTLVAVDSEISLNASLVQEGLARIEKRKKWDSTERKVALDNLEKFQDEARADRRGLWVHGDIESDDEDVVLPAKKAGGRR</sequence>
<dbReference type="PROSITE" id="PS50304">
    <property type="entry name" value="TUDOR"/>
    <property type="match status" value="1"/>
</dbReference>
<evidence type="ECO:0000256" key="3">
    <source>
        <dbReference type="ARBA" id="ARBA00004556"/>
    </source>
</evidence>
<feature type="region of interest" description="Disordered" evidence="12">
    <location>
        <begin position="146"/>
        <end position="167"/>
    </location>
</feature>
<dbReference type="GO" id="GO:0004518">
    <property type="term" value="F:nuclease activity"/>
    <property type="evidence" value="ECO:0007669"/>
    <property type="project" value="UniProtKB-KW"/>
</dbReference>
<dbReference type="GO" id="GO:0016787">
    <property type="term" value="F:hydrolase activity"/>
    <property type="evidence" value="ECO:0007669"/>
    <property type="project" value="UniProtKB-KW"/>
</dbReference>
<dbReference type="GO" id="GO:0034605">
    <property type="term" value="P:cellular response to heat"/>
    <property type="evidence" value="ECO:0007669"/>
    <property type="project" value="UniProtKB-ARBA"/>
</dbReference>
<evidence type="ECO:0000256" key="1">
    <source>
        <dbReference type="ARBA" id="ARBA00004240"/>
    </source>
</evidence>
<evidence type="ECO:0000256" key="9">
    <source>
        <dbReference type="ARBA" id="ARBA00022824"/>
    </source>
</evidence>
<evidence type="ECO:0000256" key="11">
    <source>
        <dbReference type="PIRNR" id="PIRNR017179"/>
    </source>
</evidence>
<dbReference type="CDD" id="cd20443">
    <property type="entry name" value="Tudor_AtTudor1-like"/>
    <property type="match status" value="1"/>
</dbReference>
<dbReference type="SMART" id="SM00333">
    <property type="entry name" value="TUDOR"/>
    <property type="match status" value="1"/>
</dbReference>
<dbReference type="FunFam" id="2.30.30.140:FF:000018">
    <property type="entry name" value="Serine/threonine-protein kinase 31"/>
    <property type="match status" value="1"/>
</dbReference>
<dbReference type="Gene3D" id="2.40.50.90">
    <property type="match status" value="5"/>
</dbReference>
<evidence type="ECO:0000256" key="5">
    <source>
        <dbReference type="ARBA" id="ARBA00022553"/>
    </source>
</evidence>
<dbReference type="GO" id="GO:0005783">
    <property type="term" value="C:endoplasmic reticulum"/>
    <property type="evidence" value="ECO:0007669"/>
    <property type="project" value="UniProtKB-SubCell"/>
</dbReference>
<accession>A0AAD6M348</accession>
<dbReference type="EMBL" id="JAQIZT010000012">
    <property type="protein sequence ID" value="KAJ6977920.1"/>
    <property type="molecule type" value="Genomic_DNA"/>
</dbReference>
<evidence type="ECO:0000256" key="8">
    <source>
        <dbReference type="ARBA" id="ARBA00022801"/>
    </source>
</evidence>
<keyword evidence="8" id="KW-0378">Hydrolase</keyword>
<dbReference type="Gene3D" id="2.30.30.140">
    <property type="match status" value="1"/>
</dbReference>
<dbReference type="FunFam" id="2.40.50.90:FF:000015">
    <property type="entry name" value="Ribonuclease"/>
    <property type="match status" value="1"/>
</dbReference>
<dbReference type="InterPro" id="IPR035437">
    <property type="entry name" value="SNase_OB-fold_sf"/>
</dbReference>
<dbReference type="GO" id="GO:0006397">
    <property type="term" value="P:mRNA processing"/>
    <property type="evidence" value="ECO:0007669"/>
    <property type="project" value="UniProtKB-ARBA"/>
</dbReference>
<dbReference type="InterPro" id="IPR002999">
    <property type="entry name" value="Tudor"/>
</dbReference>
<keyword evidence="5" id="KW-0597">Phosphoprotein</keyword>
<comment type="caution">
    <text evidence="15">The sequence shown here is derived from an EMBL/GenBank/DDBJ whole genome shotgun (WGS) entry which is preliminary data.</text>
</comment>
<dbReference type="Pfam" id="PF00565">
    <property type="entry name" value="SNase"/>
    <property type="match status" value="4"/>
</dbReference>
<comment type="function">
    <text evidence="11">Cytoprotective ribonuclease (RNase) required for resistance to abiotic stresses, acting as a positive regulator of mRNA decapping during stress.</text>
</comment>
<keyword evidence="9" id="KW-0256">Endoplasmic reticulum</keyword>
<dbReference type="GO" id="GO:0010494">
    <property type="term" value="C:cytoplasmic stress granule"/>
    <property type="evidence" value="ECO:0007669"/>
    <property type="project" value="UniProtKB-ARBA"/>
</dbReference>
<evidence type="ECO:0000256" key="10">
    <source>
        <dbReference type="ARBA" id="ARBA00022990"/>
    </source>
</evidence>
<dbReference type="InterPro" id="IPR016071">
    <property type="entry name" value="Staphylococal_nuclease_OB-fold"/>
</dbReference>
<keyword evidence="7" id="KW-0677">Repeat</keyword>
<dbReference type="PANTHER" id="PTHR12302:SF2">
    <property type="entry name" value="STAPHYLOCOCCAL NUCLEASE DOMAIN-CONTAINING PROTEIN 1"/>
    <property type="match status" value="1"/>
</dbReference>
<feature type="domain" description="TNase-like" evidence="14">
    <location>
        <begin position="378"/>
        <end position="553"/>
    </location>
</feature>
<evidence type="ECO:0000256" key="6">
    <source>
        <dbReference type="ARBA" id="ARBA00022722"/>
    </source>
</evidence>
<dbReference type="SMART" id="SM00318">
    <property type="entry name" value="SNc"/>
    <property type="match status" value="4"/>
</dbReference>
<dbReference type="GO" id="GO:0048471">
    <property type="term" value="C:perinuclear region of cytoplasm"/>
    <property type="evidence" value="ECO:0007669"/>
    <property type="project" value="UniProtKB-SubCell"/>
</dbReference>
<proteinExistence type="predicted"/>
<evidence type="ECO:0000313" key="16">
    <source>
        <dbReference type="Proteomes" id="UP001164929"/>
    </source>
</evidence>
<evidence type="ECO:0000256" key="7">
    <source>
        <dbReference type="ARBA" id="ARBA00022737"/>
    </source>
</evidence>
<feature type="domain" description="TNase-like" evidence="14">
    <location>
        <begin position="583"/>
        <end position="710"/>
    </location>
</feature>
<feature type="domain" description="TNase-like" evidence="14">
    <location>
        <begin position="186"/>
        <end position="364"/>
    </location>
</feature>
<evidence type="ECO:0000313" key="15">
    <source>
        <dbReference type="EMBL" id="KAJ6977920.1"/>
    </source>
</evidence>
<gene>
    <name evidence="15" type="ORF">NC653_029731</name>
</gene>
<name>A0AAD6M348_9ROSI</name>
<dbReference type="InterPro" id="IPR016685">
    <property type="entry name" value="Silence_cplx_Nase-comp_TudorSN"/>
</dbReference>
<protein>
    <recommendedName>
        <fullName evidence="11">Ribonuclease</fullName>
    </recommendedName>
</protein>
<evidence type="ECO:0000256" key="12">
    <source>
        <dbReference type="SAM" id="MobiDB-lite"/>
    </source>
</evidence>
<dbReference type="PIRSF" id="PIRSF017179">
    <property type="entry name" value="RISC-Tudor-SN"/>
    <property type="match status" value="1"/>
</dbReference>
<keyword evidence="10" id="KW-0007">Acetylation</keyword>
<dbReference type="GO" id="GO:0005829">
    <property type="term" value="C:cytosol"/>
    <property type="evidence" value="ECO:0007669"/>
    <property type="project" value="UniProtKB-UniRule"/>
</dbReference>
<dbReference type="Proteomes" id="UP001164929">
    <property type="component" value="Chromosome 12"/>
</dbReference>
<keyword evidence="4 11" id="KW-0963">Cytoplasm</keyword>
<evidence type="ECO:0000256" key="4">
    <source>
        <dbReference type="ARBA" id="ARBA00022490"/>
    </source>
</evidence>
<dbReference type="PANTHER" id="PTHR12302">
    <property type="entry name" value="EBNA2 BINDING PROTEIN P100"/>
    <property type="match status" value="1"/>
</dbReference>
<keyword evidence="6" id="KW-0540">Nuclease</keyword>
<feature type="domain" description="TNase-like" evidence="14">
    <location>
        <begin position="10"/>
        <end position="151"/>
    </location>
</feature>